<evidence type="ECO:0000313" key="6">
    <source>
        <dbReference type="Proteomes" id="UP000663832"/>
    </source>
</evidence>
<dbReference type="OrthoDB" id="432311at2759"/>
<evidence type="ECO:0000313" key="3">
    <source>
        <dbReference type="EMBL" id="CAF1068250.1"/>
    </source>
</evidence>
<dbReference type="EMBL" id="CAJNOM010000399">
    <property type="protein sequence ID" value="CAF1416088.1"/>
    <property type="molecule type" value="Genomic_DNA"/>
</dbReference>
<dbReference type="Proteomes" id="UP000663877">
    <property type="component" value="Unassembled WGS sequence"/>
</dbReference>
<dbReference type="Proteomes" id="UP000663832">
    <property type="component" value="Unassembled WGS sequence"/>
</dbReference>
<evidence type="ECO:0000256" key="1">
    <source>
        <dbReference type="SAM" id="MobiDB-lite"/>
    </source>
</evidence>
<proteinExistence type="predicted"/>
<feature type="region of interest" description="Disordered" evidence="1">
    <location>
        <begin position="15"/>
        <end position="35"/>
    </location>
</feature>
<protein>
    <recommendedName>
        <fullName evidence="2">RWD domain-containing protein</fullName>
    </recommendedName>
</protein>
<name>A0A815NS02_9BILA</name>
<dbReference type="EMBL" id="CAJNOM010000436">
    <property type="protein sequence ID" value="CAF1437528.1"/>
    <property type="molecule type" value="Genomic_DNA"/>
</dbReference>
<dbReference type="EMBL" id="CAJNOI010000105">
    <property type="protein sequence ID" value="CAF1068250.1"/>
    <property type="molecule type" value="Genomic_DNA"/>
</dbReference>
<dbReference type="Gene3D" id="3.10.110.10">
    <property type="entry name" value="Ubiquitin Conjugating Enzyme"/>
    <property type="match status" value="1"/>
</dbReference>
<evidence type="ECO:0000313" key="4">
    <source>
        <dbReference type="EMBL" id="CAF1416088.1"/>
    </source>
</evidence>
<dbReference type="InterPro" id="IPR006575">
    <property type="entry name" value="RWD_dom"/>
</dbReference>
<dbReference type="AlphaFoldDB" id="A0A815NS02"/>
<comment type="caution">
    <text evidence="5">The sequence shown here is derived from an EMBL/GenBank/DDBJ whole genome shotgun (WGS) entry which is preliminary data.</text>
</comment>
<dbReference type="InterPro" id="IPR016135">
    <property type="entry name" value="UBQ-conjugating_enzyme/RWD"/>
</dbReference>
<feature type="domain" description="RWD" evidence="2">
    <location>
        <begin position="33"/>
        <end position="101"/>
    </location>
</feature>
<dbReference type="SUPFAM" id="SSF54495">
    <property type="entry name" value="UBC-like"/>
    <property type="match status" value="1"/>
</dbReference>
<keyword evidence="6" id="KW-1185">Reference proteome</keyword>
<evidence type="ECO:0000313" key="5">
    <source>
        <dbReference type="EMBL" id="CAF1437528.1"/>
    </source>
</evidence>
<evidence type="ECO:0000259" key="2">
    <source>
        <dbReference type="Pfam" id="PF05773"/>
    </source>
</evidence>
<gene>
    <name evidence="3" type="ORF">BJG266_LOCUS19559</name>
    <name evidence="4" type="ORF">QVE165_LOCUS37886</name>
    <name evidence="5" type="ORF">QVE165_LOCUS39384</name>
</gene>
<organism evidence="5 6">
    <name type="scientific">Adineta steineri</name>
    <dbReference type="NCBI Taxonomy" id="433720"/>
    <lineage>
        <taxon>Eukaryota</taxon>
        <taxon>Metazoa</taxon>
        <taxon>Spiralia</taxon>
        <taxon>Gnathifera</taxon>
        <taxon>Rotifera</taxon>
        <taxon>Eurotatoria</taxon>
        <taxon>Bdelloidea</taxon>
        <taxon>Adinetida</taxon>
        <taxon>Adinetidae</taxon>
        <taxon>Adineta</taxon>
    </lineage>
</organism>
<sequence length="155" mass="17594">MSCLKTTNALKISNGLMDKKNPSSDSIQKPNGDENDLDRDKRLLCITFIVEFQSTYPYLVSPKITLCHPPGLTDEQINELNSFIYSCFESNISSCEAYAVFLTLISNRNDIEDLVCRQTLANNVIEQLPSSSSNEQNSNEEHQELIENFSRHIKQ</sequence>
<accession>A0A815NS02</accession>
<reference evidence="5" key="1">
    <citation type="submission" date="2021-02" db="EMBL/GenBank/DDBJ databases">
        <authorList>
            <person name="Nowell W R."/>
        </authorList>
    </citation>
    <scope>NUCLEOTIDE SEQUENCE</scope>
</reference>
<dbReference type="Pfam" id="PF05773">
    <property type="entry name" value="RWD"/>
    <property type="match status" value="1"/>
</dbReference>